<organism evidence="1 2">
    <name type="scientific">Capillibacterium thermochitinicola</name>
    <dbReference type="NCBI Taxonomy" id="2699427"/>
    <lineage>
        <taxon>Bacteria</taxon>
        <taxon>Bacillati</taxon>
        <taxon>Bacillota</taxon>
        <taxon>Capillibacterium</taxon>
    </lineage>
</organism>
<sequence>PGFCPHPLLGILILPQTEAGKLWLEDYDYIDSDMKIGPVIVPEKISSFVREGWTAYLELGRKNKRWYITGSGNVYPN</sequence>
<dbReference type="EMBL" id="JAAKDE010000056">
    <property type="protein sequence ID" value="MBA2134106.1"/>
    <property type="molecule type" value="Genomic_DNA"/>
</dbReference>
<proteinExistence type="predicted"/>
<name>A0A8J6HTS0_9FIRM</name>
<accession>A0A8J6HTS0</accession>
<feature type="non-terminal residue" evidence="1">
    <location>
        <position position="1"/>
    </location>
</feature>
<reference evidence="1" key="1">
    <citation type="submission" date="2020-06" db="EMBL/GenBank/DDBJ databases">
        <title>Novel chitinolytic bacterium.</title>
        <authorList>
            <person name="Ungkulpasvich U."/>
            <person name="Kosugi A."/>
            <person name="Uke A."/>
        </authorList>
    </citation>
    <scope>NUCLEOTIDE SEQUENCE</scope>
    <source>
        <strain evidence="1">UUS1-1</strain>
    </source>
</reference>
<gene>
    <name evidence="1" type="ORF">G5B42_11270</name>
</gene>
<protein>
    <submittedName>
        <fullName evidence="1">Uncharacterized protein</fullName>
    </submittedName>
</protein>
<dbReference type="Proteomes" id="UP000657177">
    <property type="component" value="Unassembled WGS sequence"/>
</dbReference>
<evidence type="ECO:0000313" key="2">
    <source>
        <dbReference type="Proteomes" id="UP000657177"/>
    </source>
</evidence>
<evidence type="ECO:0000313" key="1">
    <source>
        <dbReference type="EMBL" id="MBA2134106.1"/>
    </source>
</evidence>
<dbReference type="AlphaFoldDB" id="A0A8J6HTS0"/>
<keyword evidence="2" id="KW-1185">Reference proteome</keyword>
<comment type="caution">
    <text evidence="1">The sequence shown here is derived from an EMBL/GenBank/DDBJ whole genome shotgun (WGS) entry which is preliminary data.</text>
</comment>